<proteinExistence type="predicted"/>
<dbReference type="PANTHER" id="PTHR24567:SF74">
    <property type="entry name" value="HTH-TYPE TRANSCRIPTIONAL REGULATOR ARCR"/>
    <property type="match status" value="1"/>
</dbReference>
<dbReference type="InterPro" id="IPR050397">
    <property type="entry name" value="Env_Response_Regulators"/>
</dbReference>
<dbReference type="Pfam" id="PF00027">
    <property type="entry name" value="cNMP_binding"/>
    <property type="match status" value="1"/>
</dbReference>
<dbReference type="PANTHER" id="PTHR24567">
    <property type="entry name" value="CRP FAMILY TRANSCRIPTIONAL REGULATORY PROTEIN"/>
    <property type="match status" value="1"/>
</dbReference>
<sequence length="159" mass="17254">MLPYSPLFENLSQDEVCEFSPFLQVYRAQAGQEVICEGDAGDFMLFVVEGRLEVFKQTSDHGQRLIAVVGAGKTLGEMSLIDGGPRSATCVADAATVMGVLTRENLARIILEQPILGAKILMELLVLLSLRLRETSAQLLASLDQARGPDRLEAKSGFV</sequence>
<evidence type="ECO:0000313" key="2">
    <source>
        <dbReference type="EMBL" id="MBK7955243.1"/>
    </source>
</evidence>
<dbReference type="InterPro" id="IPR014710">
    <property type="entry name" value="RmlC-like_jellyroll"/>
</dbReference>
<dbReference type="InterPro" id="IPR000595">
    <property type="entry name" value="cNMP-bd_dom"/>
</dbReference>
<gene>
    <name evidence="2" type="ORF">IPK02_15545</name>
</gene>
<dbReference type="PROSITE" id="PS50042">
    <property type="entry name" value="CNMP_BINDING_3"/>
    <property type="match status" value="1"/>
</dbReference>
<organism evidence="2 3">
    <name type="scientific">Candidatus Accumulibacter affinis</name>
    <dbReference type="NCBI Taxonomy" id="2954384"/>
    <lineage>
        <taxon>Bacteria</taxon>
        <taxon>Pseudomonadati</taxon>
        <taxon>Pseudomonadota</taxon>
        <taxon>Betaproteobacteria</taxon>
        <taxon>Candidatus Accumulibacter</taxon>
    </lineage>
</organism>
<evidence type="ECO:0000259" key="1">
    <source>
        <dbReference type="PROSITE" id="PS50042"/>
    </source>
</evidence>
<protein>
    <submittedName>
        <fullName evidence="2">Cyclic nucleotide-binding domain-containing protein</fullName>
    </submittedName>
</protein>
<feature type="domain" description="Cyclic nucleotide-binding" evidence="1">
    <location>
        <begin position="7"/>
        <end position="110"/>
    </location>
</feature>
<dbReference type="SMART" id="SM00100">
    <property type="entry name" value="cNMP"/>
    <property type="match status" value="1"/>
</dbReference>
<dbReference type="InterPro" id="IPR018488">
    <property type="entry name" value="cNMP-bd_CS"/>
</dbReference>
<dbReference type="GO" id="GO:0003700">
    <property type="term" value="F:DNA-binding transcription factor activity"/>
    <property type="evidence" value="ECO:0007669"/>
    <property type="project" value="TreeGrafter"/>
</dbReference>
<dbReference type="PROSITE" id="PS00888">
    <property type="entry name" value="CNMP_BINDING_1"/>
    <property type="match status" value="1"/>
</dbReference>
<dbReference type="Gene3D" id="2.60.120.10">
    <property type="entry name" value="Jelly Rolls"/>
    <property type="match status" value="1"/>
</dbReference>
<dbReference type="Proteomes" id="UP000706151">
    <property type="component" value="Unassembled WGS sequence"/>
</dbReference>
<dbReference type="GO" id="GO:0005829">
    <property type="term" value="C:cytosol"/>
    <property type="evidence" value="ECO:0007669"/>
    <property type="project" value="TreeGrafter"/>
</dbReference>
<dbReference type="EMBL" id="JADJOT010000010">
    <property type="protein sequence ID" value="MBK7955243.1"/>
    <property type="molecule type" value="Genomic_DNA"/>
</dbReference>
<name>A0A935W5S0_9PROT</name>
<dbReference type="PRINTS" id="PR00103">
    <property type="entry name" value="CAMPKINASE"/>
</dbReference>
<dbReference type="AlphaFoldDB" id="A0A935W5S0"/>
<accession>A0A935W5S0</accession>
<dbReference type="SUPFAM" id="SSF51206">
    <property type="entry name" value="cAMP-binding domain-like"/>
    <property type="match status" value="1"/>
</dbReference>
<reference evidence="2 3" key="1">
    <citation type="submission" date="2020-10" db="EMBL/GenBank/DDBJ databases">
        <title>Connecting structure to function with the recovery of over 1000 high-quality activated sludge metagenome-assembled genomes encoding full-length rRNA genes using long-read sequencing.</title>
        <authorList>
            <person name="Singleton C.M."/>
            <person name="Petriglieri F."/>
            <person name="Kristensen J.M."/>
            <person name="Kirkegaard R.H."/>
            <person name="Michaelsen T.Y."/>
            <person name="Andersen M.H."/>
            <person name="Karst S.M."/>
            <person name="Dueholm M.S."/>
            <person name="Nielsen P.H."/>
            <person name="Albertsen M."/>
        </authorList>
    </citation>
    <scope>NUCLEOTIDE SEQUENCE [LARGE SCALE GENOMIC DNA]</scope>
    <source>
        <strain evidence="2">Fred_18-Q3-R57-64_BAT3C.720</strain>
    </source>
</reference>
<dbReference type="InterPro" id="IPR018490">
    <property type="entry name" value="cNMP-bd_dom_sf"/>
</dbReference>
<dbReference type="CDD" id="cd00038">
    <property type="entry name" value="CAP_ED"/>
    <property type="match status" value="1"/>
</dbReference>
<evidence type="ECO:0000313" key="3">
    <source>
        <dbReference type="Proteomes" id="UP000706151"/>
    </source>
</evidence>
<comment type="caution">
    <text evidence="2">The sequence shown here is derived from an EMBL/GenBank/DDBJ whole genome shotgun (WGS) entry which is preliminary data.</text>
</comment>